<keyword evidence="1" id="KW-0378">Hydrolase</keyword>
<organism evidence="2 3">
    <name type="scientific">Capsella rubella</name>
    <dbReference type="NCBI Taxonomy" id="81985"/>
    <lineage>
        <taxon>Eukaryota</taxon>
        <taxon>Viridiplantae</taxon>
        <taxon>Streptophyta</taxon>
        <taxon>Embryophyta</taxon>
        <taxon>Tracheophyta</taxon>
        <taxon>Spermatophyta</taxon>
        <taxon>Magnoliopsida</taxon>
        <taxon>eudicotyledons</taxon>
        <taxon>Gunneridae</taxon>
        <taxon>Pentapetalae</taxon>
        <taxon>rosids</taxon>
        <taxon>malvids</taxon>
        <taxon>Brassicales</taxon>
        <taxon>Brassicaceae</taxon>
        <taxon>Camelineae</taxon>
        <taxon>Capsella</taxon>
    </lineage>
</organism>
<evidence type="ECO:0000256" key="1">
    <source>
        <dbReference type="ARBA" id="ARBA00022801"/>
    </source>
</evidence>
<dbReference type="EMBL" id="KB870809">
    <property type="protein sequence ID" value="EOA26220.1"/>
    <property type="molecule type" value="Genomic_DNA"/>
</dbReference>
<evidence type="ECO:0000313" key="2">
    <source>
        <dbReference type="EMBL" id="EOA26220.1"/>
    </source>
</evidence>
<gene>
    <name evidence="2" type="ORF">CARUB_v100165772mg</name>
</gene>
<sequence length="343" mass="38001">VNLIFIKDGVEEGFQVPNCSWMVCFDSHSQEHAKQSNHKSIIFLERGNPKQRDHSYDLKRKEVPIRDPEAPNLQSCPPPVRSGHGLQETGAMVVPNSNRTVSEEAAATQTMIDPPSRNELLACKKLRSDNNILESSAKVNVASSKSKASSSAAGSKKRKELHGTTCAKALSGTWEKNIDGAIFQAYKFDFCCNISGEAYSSFSLLLESTLAEDVGKVEMDLYLVRKLVKASVSPCGQIRLSQDEMVKAKCFQQFFFNGMFGNLFVGSKSLGTKREFLLQTDTSSLWHPSFMFLLLPVETKDLASSATIDWSAINSCASIVEFLKRYSLLDLRVSDENKCNKSS</sequence>
<accession>R0HLW0</accession>
<proteinExistence type="predicted"/>
<dbReference type="Proteomes" id="UP000029121">
    <property type="component" value="Unassembled WGS sequence"/>
</dbReference>
<dbReference type="GO" id="GO:0005737">
    <property type="term" value="C:cytoplasm"/>
    <property type="evidence" value="ECO:0007669"/>
    <property type="project" value="TreeGrafter"/>
</dbReference>
<feature type="non-terminal residue" evidence="2">
    <location>
        <position position="343"/>
    </location>
</feature>
<dbReference type="STRING" id="81985.R0HLW0"/>
<dbReference type="GO" id="GO:0003723">
    <property type="term" value="F:RNA binding"/>
    <property type="evidence" value="ECO:0007669"/>
    <property type="project" value="TreeGrafter"/>
</dbReference>
<feature type="non-terminal residue" evidence="2">
    <location>
        <position position="1"/>
    </location>
</feature>
<reference evidence="3" key="1">
    <citation type="journal article" date="2013" name="Nat. Genet.">
        <title>The Capsella rubella genome and the genomic consequences of rapid mating system evolution.</title>
        <authorList>
            <person name="Slotte T."/>
            <person name="Hazzouri K.M."/>
            <person name="Agren J.A."/>
            <person name="Koenig D."/>
            <person name="Maumus F."/>
            <person name="Guo Y.L."/>
            <person name="Steige K."/>
            <person name="Platts A.E."/>
            <person name="Escobar J.S."/>
            <person name="Newman L.K."/>
            <person name="Wang W."/>
            <person name="Mandakova T."/>
            <person name="Vello E."/>
            <person name="Smith L.M."/>
            <person name="Henz S.R."/>
            <person name="Steffen J."/>
            <person name="Takuno S."/>
            <person name="Brandvain Y."/>
            <person name="Coop G."/>
            <person name="Andolfatto P."/>
            <person name="Hu T.T."/>
            <person name="Blanchette M."/>
            <person name="Clark R.M."/>
            <person name="Quesneville H."/>
            <person name="Nordborg M."/>
            <person name="Gaut B.S."/>
            <person name="Lysak M.A."/>
            <person name="Jenkins J."/>
            <person name="Grimwood J."/>
            <person name="Chapman J."/>
            <person name="Prochnik S."/>
            <person name="Shu S."/>
            <person name="Rokhsar D."/>
            <person name="Schmutz J."/>
            <person name="Weigel D."/>
            <person name="Wright S.I."/>
        </authorList>
    </citation>
    <scope>NUCLEOTIDE SEQUENCE [LARGE SCALE GENOMIC DNA]</scope>
    <source>
        <strain evidence="3">cv. Monte Gargano</strain>
    </source>
</reference>
<dbReference type="PANTHER" id="PTHR14950:SF46">
    <property type="entry name" value="ENDORIBONUCLEASE DICER HOMOLOG 3"/>
    <property type="match status" value="1"/>
</dbReference>
<name>R0HLW0_9BRAS</name>
<dbReference type="GO" id="GO:0030422">
    <property type="term" value="P:siRNA processing"/>
    <property type="evidence" value="ECO:0007669"/>
    <property type="project" value="TreeGrafter"/>
</dbReference>
<dbReference type="GO" id="GO:0005634">
    <property type="term" value="C:nucleus"/>
    <property type="evidence" value="ECO:0007669"/>
    <property type="project" value="TreeGrafter"/>
</dbReference>
<keyword evidence="3" id="KW-1185">Reference proteome</keyword>
<protein>
    <submittedName>
        <fullName evidence="2">Uncharacterized protein</fullName>
    </submittedName>
</protein>
<dbReference type="AlphaFoldDB" id="R0HLW0"/>
<dbReference type="GO" id="GO:0004525">
    <property type="term" value="F:ribonuclease III activity"/>
    <property type="evidence" value="ECO:0007669"/>
    <property type="project" value="TreeGrafter"/>
</dbReference>
<dbReference type="eggNOG" id="KOG0701">
    <property type="taxonomic scope" value="Eukaryota"/>
</dbReference>
<dbReference type="PANTHER" id="PTHR14950">
    <property type="entry name" value="DICER-RELATED"/>
    <property type="match status" value="1"/>
</dbReference>
<evidence type="ECO:0000313" key="3">
    <source>
        <dbReference type="Proteomes" id="UP000029121"/>
    </source>
</evidence>